<protein>
    <submittedName>
        <fullName evidence="2">Uncharacterized protein</fullName>
    </submittedName>
</protein>
<feature type="compositionally biased region" description="Low complexity" evidence="1">
    <location>
        <begin position="1"/>
        <end position="26"/>
    </location>
</feature>
<dbReference type="EMBL" id="RCMK01000253">
    <property type="protein sequence ID" value="KAG2940852.1"/>
    <property type="molecule type" value="Genomic_DNA"/>
</dbReference>
<dbReference type="EMBL" id="RCMG01000256">
    <property type="protein sequence ID" value="KAG2858350.1"/>
    <property type="molecule type" value="Genomic_DNA"/>
</dbReference>
<accession>A0A8T0Z831</accession>
<evidence type="ECO:0000313" key="2">
    <source>
        <dbReference type="EMBL" id="KAG2858350.1"/>
    </source>
</evidence>
<gene>
    <name evidence="2" type="ORF">PC113_g9896</name>
    <name evidence="3" type="ORF">PC117_g10413</name>
</gene>
<dbReference type="AlphaFoldDB" id="A0A8T0Z831"/>
<proteinExistence type="predicted"/>
<name>A0A8T0Z831_9STRA</name>
<dbReference type="Proteomes" id="UP000735874">
    <property type="component" value="Unassembled WGS sequence"/>
</dbReference>
<reference evidence="2" key="1">
    <citation type="submission" date="2018-10" db="EMBL/GenBank/DDBJ databases">
        <title>Effector identification in a new, highly contiguous assembly of the strawberry crown rot pathogen Phytophthora cactorum.</title>
        <authorList>
            <person name="Armitage A.D."/>
            <person name="Nellist C.F."/>
            <person name="Bates H."/>
            <person name="Vickerstaff R.J."/>
            <person name="Harrison R.J."/>
        </authorList>
    </citation>
    <scope>NUCLEOTIDE SEQUENCE</scope>
    <source>
        <strain evidence="2">15-7</strain>
        <strain evidence="3">4040</strain>
    </source>
</reference>
<dbReference type="Proteomes" id="UP000736787">
    <property type="component" value="Unassembled WGS sequence"/>
</dbReference>
<feature type="region of interest" description="Disordered" evidence="1">
    <location>
        <begin position="1"/>
        <end position="40"/>
    </location>
</feature>
<evidence type="ECO:0000313" key="3">
    <source>
        <dbReference type="EMBL" id="KAG2940852.1"/>
    </source>
</evidence>
<comment type="caution">
    <text evidence="2">The sequence shown here is derived from an EMBL/GenBank/DDBJ whole genome shotgun (WGS) entry which is preliminary data.</text>
</comment>
<sequence>MVDDSGSGYEPEGGSEGLSSGEENGSATQEWGETSPGGEDTFLALMEETDVDTSVDMSKTEHKVSMYTMMATLTSAATYTHGTNKTSRTHITYILPFVDKGPIAADPHSTKNNQHAKTIHDESITTWYKTVGETLGDIVPLRVRRRKLDNGLVRHLYTIENYTLLPSSFTWESLHTV</sequence>
<evidence type="ECO:0000313" key="4">
    <source>
        <dbReference type="Proteomes" id="UP000735874"/>
    </source>
</evidence>
<evidence type="ECO:0000256" key="1">
    <source>
        <dbReference type="SAM" id="MobiDB-lite"/>
    </source>
</evidence>
<organism evidence="2 4">
    <name type="scientific">Phytophthora cactorum</name>
    <dbReference type="NCBI Taxonomy" id="29920"/>
    <lineage>
        <taxon>Eukaryota</taxon>
        <taxon>Sar</taxon>
        <taxon>Stramenopiles</taxon>
        <taxon>Oomycota</taxon>
        <taxon>Peronosporomycetes</taxon>
        <taxon>Peronosporales</taxon>
        <taxon>Peronosporaceae</taxon>
        <taxon>Phytophthora</taxon>
    </lineage>
</organism>